<gene>
    <name evidence="1" type="ORF">PITG_16258</name>
</gene>
<proteinExistence type="predicted"/>
<evidence type="ECO:0000313" key="2">
    <source>
        <dbReference type="Proteomes" id="UP000006643"/>
    </source>
</evidence>
<dbReference type="KEGG" id="pif:PITG_16258"/>
<dbReference type="InParanoid" id="D0NTG9"/>
<name>D0NTG9_PHYIT</name>
<evidence type="ECO:0000313" key="1">
    <source>
        <dbReference type="EMBL" id="EEY64920.1"/>
    </source>
</evidence>
<dbReference type="Proteomes" id="UP000006643">
    <property type="component" value="Unassembled WGS sequence"/>
</dbReference>
<sequence length="114" mass="12489">MRGASLPHTASRPSTLPSQAAGIALRFGLALWLGDWLSVAALEHCLNESEDCVELHLVWICHFQLVTSSVQFPSNSAILSWSMPEKSRLAVTVAVDKSSPAYLTWMEPSTPPVW</sequence>
<dbReference type="EMBL" id="DS028160">
    <property type="protein sequence ID" value="EEY64920.1"/>
    <property type="molecule type" value="Genomic_DNA"/>
</dbReference>
<dbReference type="AlphaFoldDB" id="D0NTG9"/>
<protein>
    <submittedName>
        <fullName evidence="1">Uncharacterized protein</fullName>
    </submittedName>
</protein>
<dbReference type="RefSeq" id="XP_002897650.1">
    <property type="nucleotide sequence ID" value="XM_002897604.1"/>
</dbReference>
<dbReference type="VEuPathDB" id="FungiDB:PITG_16258"/>
<dbReference type="GeneID" id="9465414"/>
<organism evidence="1 2">
    <name type="scientific">Phytophthora infestans (strain T30-4)</name>
    <name type="common">Potato late blight agent</name>
    <dbReference type="NCBI Taxonomy" id="403677"/>
    <lineage>
        <taxon>Eukaryota</taxon>
        <taxon>Sar</taxon>
        <taxon>Stramenopiles</taxon>
        <taxon>Oomycota</taxon>
        <taxon>Peronosporomycetes</taxon>
        <taxon>Peronosporales</taxon>
        <taxon>Peronosporaceae</taxon>
        <taxon>Phytophthora</taxon>
    </lineage>
</organism>
<accession>D0NTG9</accession>
<dbReference type="HOGENOM" id="CLU_2125942_0_0_1"/>
<keyword evidence="2" id="KW-1185">Reference proteome</keyword>
<reference evidence="2" key="1">
    <citation type="journal article" date="2009" name="Nature">
        <title>Genome sequence and analysis of the Irish potato famine pathogen Phytophthora infestans.</title>
        <authorList>
            <consortium name="The Broad Institute Genome Sequencing Platform"/>
            <person name="Haas B.J."/>
            <person name="Kamoun S."/>
            <person name="Zody M.C."/>
            <person name="Jiang R.H."/>
            <person name="Handsaker R.E."/>
            <person name="Cano L.M."/>
            <person name="Grabherr M."/>
            <person name="Kodira C.D."/>
            <person name="Raffaele S."/>
            <person name="Torto-Alalibo T."/>
            <person name="Bozkurt T.O."/>
            <person name="Ah-Fong A.M."/>
            <person name="Alvarado L."/>
            <person name="Anderson V.L."/>
            <person name="Armstrong M.R."/>
            <person name="Avrova A."/>
            <person name="Baxter L."/>
            <person name="Beynon J."/>
            <person name="Boevink P.C."/>
            <person name="Bollmann S.R."/>
            <person name="Bos J.I."/>
            <person name="Bulone V."/>
            <person name="Cai G."/>
            <person name="Cakir C."/>
            <person name="Carrington J.C."/>
            <person name="Chawner M."/>
            <person name="Conti L."/>
            <person name="Costanzo S."/>
            <person name="Ewan R."/>
            <person name="Fahlgren N."/>
            <person name="Fischbach M.A."/>
            <person name="Fugelstad J."/>
            <person name="Gilroy E.M."/>
            <person name="Gnerre S."/>
            <person name="Green P.J."/>
            <person name="Grenville-Briggs L.J."/>
            <person name="Griffith J."/>
            <person name="Grunwald N.J."/>
            <person name="Horn K."/>
            <person name="Horner N.R."/>
            <person name="Hu C.H."/>
            <person name="Huitema E."/>
            <person name="Jeong D.H."/>
            <person name="Jones A.M."/>
            <person name="Jones J.D."/>
            <person name="Jones R.W."/>
            <person name="Karlsson E.K."/>
            <person name="Kunjeti S.G."/>
            <person name="Lamour K."/>
            <person name="Liu Z."/>
            <person name="Ma L."/>
            <person name="Maclean D."/>
            <person name="Chibucos M.C."/>
            <person name="McDonald H."/>
            <person name="McWalters J."/>
            <person name="Meijer H.J."/>
            <person name="Morgan W."/>
            <person name="Morris P.F."/>
            <person name="Munro C.A."/>
            <person name="O'Neill K."/>
            <person name="Ospina-Giraldo M."/>
            <person name="Pinzon A."/>
            <person name="Pritchard L."/>
            <person name="Ramsahoye B."/>
            <person name="Ren Q."/>
            <person name="Restrepo S."/>
            <person name="Roy S."/>
            <person name="Sadanandom A."/>
            <person name="Savidor A."/>
            <person name="Schornack S."/>
            <person name="Schwartz D.C."/>
            <person name="Schumann U.D."/>
            <person name="Schwessinger B."/>
            <person name="Seyer L."/>
            <person name="Sharpe T."/>
            <person name="Silvar C."/>
            <person name="Song J."/>
            <person name="Studholme D.J."/>
            <person name="Sykes S."/>
            <person name="Thines M."/>
            <person name="van de Vondervoort P.J."/>
            <person name="Phuntumart V."/>
            <person name="Wawra S."/>
            <person name="Weide R."/>
            <person name="Win J."/>
            <person name="Young C."/>
            <person name="Zhou S."/>
            <person name="Fry W."/>
            <person name="Meyers B.C."/>
            <person name="van West P."/>
            <person name="Ristaino J."/>
            <person name="Govers F."/>
            <person name="Birch P.R."/>
            <person name="Whisson S.C."/>
            <person name="Judelson H.S."/>
            <person name="Nusbaum C."/>
        </authorList>
    </citation>
    <scope>NUCLEOTIDE SEQUENCE [LARGE SCALE GENOMIC DNA]</scope>
    <source>
        <strain evidence="2">T30-4</strain>
    </source>
</reference>